<feature type="signal peptide" evidence="2">
    <location>
        <begin position="1"/>
        <end position="25"/>
    </location>
</feature>
<proteinExistence type="predicted"/>
<accession>C7N216</accession>
<evidence type="ECO:0000256" key="1">
    <source>
        <dbReference type="SAM" id="MobiDB-lite"/>
    </source>
</evidence>
<evidence type="ECO:0000313" key="4">
    <source>
        <dbReference type="Proteomes" id="UP000002026"/>
    </source>
</evidence>
<gene>
    <name evidence="3" type="ordered locus">Shel_24490</name>
</gene>
<reference evidence="3 4" key="1">
    <citation type="journal article" date="2009" name="Stand. Genomic Sci.">
        <title>Complete genome sequence of Slackia heliotrinireducens type strain (RHS 1).</title>
        <authorList>
            <person name="Pukall R."/>
            <person name="Lapidus A."/>
            <person name="Nolan M."/>
            <person name="Copeland A."/>
            <person name="Glavina Del Rio T."/>
            <person name="Lucas S."/>
            <person name="Chen F."/>
            <person name="Tice H."/>
            <person name="Cheng J.F."/>
            <person name="Chertkov O."/>
            <person name="Bruce D."/>
            <person name="Goodwin L."/>
            <person name="Kuske C."/>
            <person name="Brettin T."/>
            <person name="Detter J.C."/>
            <person name="Han C."/>
            <person name="Pitluck S."/>
            <person name="Pati A."/>
            <person name="Mavrommatis K."/>
            <person name="Ivanova N."/>
            <person name="Ovchinnikova G."/>
            <person name="Chen A."/>
            <person name="Palaniappan K."/>
            <person name="Schneider S."/>
            <person name="Rohde M."/>
            <person name="Chain P."/>
            <person name="D'haeseleer P."/>
            <person name="Goker M."/>
            <person name="Bristow J."/>
            <person name="Eisen J.A."/>
            <person name="Markowitz V."/>
            <person name="Kyrpides N.C."/>
            <person name="Klenk H.P."/>
            <person name="Hugenholtz P."/>
        </authorList>
    </citation>
    <scope>NUCLEOTIDE SEQUENCE [LARGE SCALE GENOMIC DNA]</scope>
    <source>
        <strain evidence="4">ATCC 29202 / DSM 20476 / NCTC 11029 / RHS 1</strain>
    </source>
</reference>
<dbReference type="AlphaFoldDB" id="C7N216"/>
<name>C7N216_SLAHD</name>
<feature type="chain" id="PRO_5039250777" evidence="2">
    <location>
        <begin position="26"/>
        <end position="191"/>
    </location>
</feature>
<dbReference type="Proteomes" id="UP000002026">
    <property type="component" value="Chromosome"/>
</dbReference>
<organism evidence="3 4">
    <name type="scientific">Slackia heliotrinireducens (strain ATCC 29202 / DSM 20476 / NCTC 11029 / RHS 1)</name>
    <name type="common">Peptococcus heliotrinreducens</name>
    <dbReference type="NCBI Taxonomy" id="471855"/>
    <lineage>
        <taxon>Bacteria</taxon>
        <taxon>Bacillati</taxon>
        <taxon>Actinomycetota</taxon>
        <taxon>Coriobacteriia</taxon>
        <taxon>Eggerthellales</taxon>
        <taxon>Eggerthellaceae</taxon>
        <taxon>Slackia</taxon>
    </lineage>
</organism>
<evidence type="ECO:0000313" key="3">
    <source>
        <dbReference type="EMBL" id="ACV23457.1"/>
    </source>
</evidence>
<protein>
    <submittedName>
        <fullName evidence="3">Uncharacterized protein</fullName>
    </submittedName>
</protein>
<sequence length="191" mass="19823">MKRAFKRVVICVATLALGCALGCAAADTAAPDAETVDADEPIQAAEADSSAASDAESVAEGEGGANPSELKPGEYEVEVDTDSSMFHVNEACDGMGVLTVSEDGSMVVHFSLVSKKIVNLYVGTAAEAEVDAGNLLEPTVDVVTYDDGMEEEVFGFDVPVPALDEPFDVAILGAKGVWYDHTVTVSSPESE</sequence>
<keyword evidence="4" id="KW-1185">Reference proteome</keyword>
<evidence type="ECO:0000256" key="2">
    <source>
        <dbReference type="SAM" id="SignalP"/>
    </source>
</evidence>
<feature type="region of interest" description="Disordered" evidence="1">
    <location>
        <begin position="44"/>
        <end position="72"/>
    </location>
</feature>
<dbReference type="STRING" id="471855.Shel_24490"/>
<feature type="compositionally biased region" description="Low complexity" evidence="1">
    <location>
        <begin position="44"/>
        <end position="60"/>
    </location>
</feature>
<dbReference type="EMBL" id="CP001684">
    <property type="protein sequence ID" value="ACV23457.1"/>
    <property type="molecule type" value="Genomic_DNA"/>
</dbReference>
<dbReference type="PROSITE" id="PS51257">
    <property type="entry name" value="PROKAR_LIPOPROTEIN"/>
    <property type="match status" value="1"/>
</dbReference>
<dbReference type="RefSeq" id="WP_012799555.1">
    <property type="nucleotide sequence ID" value="NC_013165.1"/>
</dbReference>
<dbReference type="KEGG" id="shi:Shel_24490"/>
<dbReference type="HOGENOM" id="CLU_1509526_0_0_11"/>
<keyword evidence="2" id="KW-0732">Signal</keyword>
<dbReference type="eggNOG" id="COG4822">
    <property type="taxonomic scope" value="Bacteria"/>
</dbReference>